<keyword evidence="7" id="KW-0862">Zinc</keyword>
<evidence type="ECO:0000256" key="7">
    <source>
        <dbReference type="ARBA" id="ARBA00022833"/>
    </source>
</evidence>
<evidence type="ECO:0000313" key="14">
    <source>
        <dbReference type="EMBL" id="PJI85184.1"/>
    </source>
</evidence>
<feature type="domain" description="AAA+ ATPase" evidence="13">
    <location>
        <begin position="41"/>
        <end position="188"/>
    </location>
</feature>
<dbReference type="OrthoDB" id="9810148at2"/>
<feature type="compositionally biased region" description="Acidic residues" evidence="12">
    <location>
        <begin position="567"/>
        <end position="581"/>
    </location>
</feature>
<keyword evidence="5" id="KW-0479">Metal-binding</keyword>
<dbReference type="InterPro" id="IPR050238">
    <property type="entry name" value="DNA_Rep/Repair_Clamp_Loader"/>
</dbReference>
<feature type="compositionally biased region" description="Polar residues" evidence="12">
    <location>
        <begin position="407"/>
        <end position="427"/>
    </location>
</feature>
<dbReference type="Proteomes" id="UP000228531">
    <property type="component" value="Unassembled WGS sequence"/>
</dbReference>
<dbReference type="Pfam" id="PF12169">
    <property type="entry name" value="DNA_pol3_gamma3"/>
    <property type="match status" value="1"/>
</dbReference>
<dbReference type="InterPro" id="IPR008921">
    <property type="entry name" value="DNA_pol3_clamp-load_cplx_C"/>
</dbReference>
<dbReference type="NCBIfam" id="TIGR02397">
    <property type="entry name" value="dnaX_nterm"/>
    <property type="match status" value="1"/>
</dbReference>
<evidence type="ECO:0000256" key="3">
    <source>
        <dbReference type="ARBA" id="ARBA00022695"/>
    </source>
</evidence>
<evidence type="ECO:0000256" key="8">
    <source>
        <dbReference type="ARBA" id="ARBA00022840"/>
    </source>
</evidence>
<evidence type="ECO:0000256" key="9">
    <source>
        <dbReference type="ARBA" id="ARBA00022932"/>
    </source>
</evidence>
<dbReference type="NCBIfam" id="NF004046">
    <property type="entry name" value="PRK05563.1"/>
    <property type="match status" value="1"/>
</dbReference>
<evidence type="ECO:0000256" key="11">
    <source>
        <dbReference type="RuleBase" id="RU364063"/>
    </source>
</evidence>
<dbReference type="InterPro" id="IPR045085">
    <property type="entry name" value="HLD_clamp_pol_III_gamma_tau"/>
</dbReference>
<keyword evidence="6 11" id="KW-0547">Nucleotide-binding</keyword>
<dbReference type="InterPro" id="IPR022107">
    <property type="entry name" value="DNA_pol_III_gamma/tau_C"/>
</dbReference>
<evidence type="ECO:0000256" key="10">
    <source>
        <dbReference type="ARBA" id="ARBA00049244"/>
    </source>
</evidence>
<comment type="catalytic activity">
    <reaction evidence="10 11">
        <text>DNA(n) + a 2'-deoxyribonucleoside 5'-triphosphate = DNA(n+1) + diphosphate</text>
        <dbReference type="Rhea" id="RHEA:22508"/>
        <dbReference type="Rhea" id="RHEA-COMP:17339"/>
        <dbReference type="Rhea" id="RHEA-COMP:17340"/>
        <dbReference type="ChEBI" id="CHEBI:33019"/>
        <dbReference type="ChEBI" id="CHEBI:61560"/>
        <dbReference type="ChEBI" id="CHEBI:173112"/>
        <dbReference type="EC" id="2.7.7.7"/>
    </reaction>
</comment>
<comment type="function">
    <text evidence="11">DNA polymerase III is a complex, multichain enzyme responsible for most of the replicative synthesis in bacteria. This DNA polymerase also exhibits 3' to 5' exonuclease activity.</text>
</comment>
<gene>
    <name evidence="11" type="primary">dnaX</name>
    <name evidence="14" type="ORF">BC777_3183</name>
</gene>
<keyword evidence="8 11" id="KW-0067">ATP-binding</keyword>
<dbReference type="FunFam" id="3.40.50.300:FF:000014">
    <property type="entry name" value="DNA polymerase III subunit gamma/tau"/>
    <property type="match status" value="1"/>
</dbReference>
<evidence type="ECO:0000256" key="5">
    <source>
        <dbReference type="ARBA" id="ARBA00022723"/>
    </source>
</evidence>
<evidence type="ECO:0000259" key="13">
    <source>
        <dbReference type="SMART" id="SM00382"/>
    </source>
</evidence>
<dbReference type="Gene3D" id="1.20.272.10">
    <property type="match status" value="1"/>
</dbReference>
<dbReference type="FunFam" id="1.10.8.60:FF:000013">
    <property type="entry name" value="DNA polymerase III subunit gamma/tau"/>
    <property type="match status" value="1"/>
</dbReference>
<dbReference type="AlphaFoldDB" id="A0A2M8W2N0"/>
<dbReference type="InterPro" id="IPR003593">
    <property type="entry name" value="AAA+_ATPase"/>
</dbReference>
<dbReference type="InterPro" id="IPR012763">
    <property type="entry name" value="DNA_pol_III_sug/sutau_N"/>
</dbReference>
<dbReference type="GO" id="GO:0046872">
    <property type="term" value="F:metal ion binding"/>
    <property type="evidence" value="ECO:0007669"/>
    <property type="project" value="UniProtKB-KW"/>
</dbReference>
<feature type="region of interest" description="Disordered" evidence="12">
    <location>
        <begin position="558"/>
        <end position="581"/>
    </location>
</feature>
<feature type="region of interest" description="Disordered" evidence="12">
    <location>
        <begin position="382"/>
        <end position="427"/>
    </location>
</feature>
<dbReference type="InterPro" id="IPR027417">
    <property type="entry name" value="P-loop_NTPase"/>
</dbReference>
<dbReference type="Pfam" id="PF12362">
    <property type="entry name" value="DUF3646"/>
    <property type="match status" value="1"/>
</dbReference>
<keyword evidence="15" id="KW-1185">Reference proteome</keyword>
<dbReference type="PANTHER" id="PTHR11669">
    <property type="entry name" value="REPLICATION FACTOR C / DNA POLYMERASE III GAMMA-TAU SUBUNIT"/>
    <property type="match status" value="1"/>
</dbReference>
<dbReference type="GO" id="GO:0003887">
    <property type="term" value="F:DNA-directed DNA polymerase activity"/>
    <property type="evidence" value="ECO:0007669"/>
    <property type="project" value="UniProtKB-KW"/>
</dbReference>
<dbReference type="FunFam" id="1.20.272.10:FF:000003">
    <property type="entry name" value="DNA polymerase III subunit gamma/tau"/>
    <property type="match status" value="1"/>
</dbReference>
<dbReference type="Pfam" id="PF13177">
    <property type="entry name" value="DNA_pol3_delta2"/>
    <property type="match status" value="1"/>
</dbReference>
<proteinExistence type="inferred from homology"/>
<evidence type="ECO:0000256" key="1">
    <source>
        <dbReference type="ARBA" id="ARBA00006360"/>
    </source>
</evidence>
<comment type="subunit">
    <text evidence="11">DNA polymerase III contains a core (composed of alpha, epsilon and theta chains) that associates with a tau subunit. This core dimerizes to form the POLIII' complex. PolIII' associates with the gamma complex (composed of gamma, delta, delta', psi and chi chains) and with the beta chain to form the complete DNA polymerase III complex.</text>
</comment>
<dbReference type="GO" id="GO:0009360">
    <property type="term" value="C:DNA polymerase III complex"/>
    <property type="evidence" value="ECO:0007669"/>
    <property type="project" value="InterPro"/>
</dbReference>
<dbReference type="CDD" id="cd18137">
    <property type="entry name" value="HLD_clamp_pol_III_gamma_tau"/>
    <property type="match status" value="1"/>
</dbReference>
<dbReference type="GO" id="GO:0005524">
    <property type="term" value="F:ATP binding"/>
    <property type="evidence" value="ECO:0007669"/>
    <property type="project" value="UniProtKB-KW"/>
</dbReference>
<name>A0A2M8W2N0_9RHOB</name>
<dbReference type="NCBIfam" id="NF006585">
    <property type="entry name" value="PRK09111.1"/>
    <property type="match status" value="1"/>
</dbReference>
<dbReference type="SUPFAM" id="SSF48019">
    <property type="entry name" value="post-AAA+ oligomerization domain-like"/>
    <property type="match status" value="1"/>
</dbReference>
<dbReference type="Gene3D" id="1.10.8.60">
    <property type="match status" value="1"/>
</dbReference>
<dbReference type="EC" id="2.7.7.7" evidence="11"/>
<organism evidence="14 15">
    <name type="scientific">Yoonia maricola</name>
    <dbReference type="NCBI Taxonomy" id="420999"/>
    <lineage>
        <taxon>Bacteria</taxon>
        <taxon>Pseudomonadati</taxon>
        <taxon>Pseudomonadota</taxon>
        <taxon>Alphaproteobacteria</taxon>
        <taxon>Rhodobacterales</taxon>
        <taxon>Paracoccaceae</taxon>
        <taxon>Yoonia</taxon>
    </lineage>
</organism>
<evidence type="ECO:0000256" key="2">
    <source>
        <dbReference type="ARBA" id="ARBA00022679"/>
    </source>
</evidence>
<accession>A0A2M8W2N0</accession>
<dbReference type="Gene3D" id="3.40.50.300">
    <property type="entry name" value="P-loop containing nucleotide triphosphate hydrolases"/>
    <property type="match status" value="1"/>
</dbReference>
<keyword evidence="9 11" id="KW-0239">DNA-directed DNA polymerase</keyword>
<evidence type="ECO:0000256" key="12">
    <source>
        <dbReference type="SAM" id="MobiDB-lite"/>
    </source>
</evidence>
<sequence>MTDQPKYQVLARKYRPETFADMVGQDAMVRTLKNAFEADRIAQAFIMTGIRGTGKTTTARIIAKGMNCIGPDGKGGPTTEPCGECEHCVAIMEGRHVDVMEMDAASRTGVGDIREIIDSVHYRAASARFKIYIIDEVHMLSKNAFNALLKTLEEPPEHVKFIFATTEIRQVPVTVLSRCQRFDLRRIEPETQIALLRKIATAEGAEITDEALALITRAAEGSARDAQSLLDQAISHGAGETTADQVRAMLGLADRGRVLDLFDMILRGEAAAALTEISGQYADGADPMAVLRDLAEVCHWISVIKITPEAADDPTISPDERTRGQAMAADLPMRVMSRMWQMLLKALEEVAQAPNAMMAAEMAVIRLTHVADLPSPDELVRKLQDATPPPAGPTGGRPAPQGGGSTTTSNAPAPTHSGPTGPSASGAQTAVALETDALQHYARFEDVVELIRTHRDVKLLVEVETGLRLVSYQPGRIEVNPTSDAARDLIGRLGARLQAWTGNRWAISVATGGGPTIAETRDAAENALLQEAQEHPLVKAVIAAFPKARITEIRTEAEKEQHALEDALPEVDDEWDPFDED</sequence>
<dbReference type="GO" id="GO:0006261">
    <property type="term" value="P:DNA-templated DNA replication"/>
    <property type="evidence" value="ECO:0007669"/>
    <property type="project" value="TreeGrafter"/>
</dbReference>
<dbReference type="SMART" id="SM00382">
    <property type="entry name" value="AAA"/>
    <property type="match status" value="1"/>
</dbReference>
<dbReference type="GO" id="GO:0003677">
    <property type="term" value="F:DNA binding"/>
    <property type="evidence" value="ECO:0007669"/>
    <property type="project" value="InterPro"/>
</dbReference>
<dbReference type="InterPro" id="IPR022754">
    <property type="entry name" value="DNA_pol_III_gamma-3"/>
</dbReference>
<reference evidence="14 15" key="1">
    <citation type="submission" date="2017-11" db="EMBL/GenBank/DDBJ databases">
        <title>Genomic Encyclopedia of Archaeal and Bacterial Type Strains, Phase II (KMG-II): From Individual Species to Whole Genera.</title>
        <authorList>
            <person name="Goeker M."/>
        </authorList>
    </citation>
    <scope>NUCLEOTIDE SEQUENCE [LARGE SCALE GENOMIC DNA]</scope>
    <source>
        <strain evidence="14 15">DSM 29128</strain>
    </source>
</reference>
<dbReference type="Pfam" id="PF22608">
    <property type="entry name" value="DNAX_ATPase_lid"/>
    <property type="match status" value="1"/>
</dbReference>
<dbReference type="CDD" id="cd00009">
    <property type="entry name" value="AAA"/>
    <property type="match status" value="1"/>
</dbReference>
<dbReference type="SUPFAM" id="SSF52540">
    <property type="entry name" value="P-loop containing nucleoside triphosphate hydrolases"/>
    <property type="match status" value="1"/>
</dbReference>
<keyword evidence="4 11" id="KW-0235">DNA replication</keyword>
<dbReference type="PANTHER" id="PTHR11669:SF0">
    <property type="entry name" value="PROTEIN STICHEL-LIKE 2"/>
    <property type="match status" value="1"/>
</dbReference>
<keyword evidence="3 11" id="KW-0548">Nucleotidyltransferase</keyword>
<evidence type="ECO:0000313" key="15">
    <source>
        <dbReference type="Proteomes" id="UP000228531"/>
    </source>
</evidence>
<dbReference type="EMBL" id="PGTY01000003">
    <property type="protein sequence ID" value="PJI85184.1"/>
    <property type="molecule type" value="Genomic_DNA"/>
</dbReference>
<evidence type="ECO:0000256" key="4">
    <source>
        <dbReference type="ARBA" id="ARBA00022705"/>
    </source>
</evidence>
<comment type="caution">
    <text evidence="14">The sequence shown here is derived from an EMBL/GenBank/DDBJ whole genome shotgun (WGS) entry which is preliminary data.</text>
</comment>
<comment type="similarity">
    <text evidence="1 11">Belongs to the DnaX/STICHEL family.</text>
</comment>
<evidence type="ECO:0000256" key="6">
    <source>
        <dbReference type="ARBA" id="ARBA00022741"/>
    </source>
</evidence>
<keyword evidence="2 11" id="KW-0808">Transferase</keyword>
<protein>
    <recommendedName>
        <fullName evidence="11">DNA polymerase III subunit gamma/tau</fullName>
        <ecNumber evidence="11">2.7.7.7</ecNumber>
    </recommendedName>
</protein>